<organism evidence="1 2">
    <name type="scientific">Hypoxylon rubiginosum</name>
    <dbReference type="NCBI Taxonomy" id="110542"/>
    <lineage>
        <taxon>Eukaryota</taxon>
        <taxon>Fungi</taxon>
        <taxon>Dikarya</taxon>
        <taxon>Ascomycota</taxon>
        <taxon>Pezizomycotina</taxon>
        <taxon>Sordariomycetes</taxon>
        <taxon>Xylariomycetidae</taxon>
        <taxon>Xylariales</taxon>
        <taxon>Hypoxylaceae</taxon>
        <taxon>Hypoxylon</taxon>
    </lineage>
</organism>
<dbReference type="Proteomes" id="UP001497680">
    <property type="component" value="Unassembled WGS sequence"/>
</dbReference>
<evidence type="ECO:0000313" key="2">
    <source>
        <dbReference type="Proteomes" id="UP001497680"/>
    </source>
</evidence>
<gene>
    <name evidence="1" type="ORF">F4821DRAFT_46051</name>
</gene>
<evidence type="ECO:0000313" key="1">
    <source>
        <dbReference type="EMBL" id="KAI6089992.1"/>
    </source>
</evidence>
<proteinExistence type="predicted"/>
<dbReference type="EMBL" id="MU394293">
    <property type="protein sequence ID" value="KAI6089992.1"/>
    <property type="molecule type" value="Genomic_DNA"/>
</dbReference>
<comment type="caution">
    <text evidence="1">The sequence shown here is derived from an EMBL/GenBank/DDBJ whole genome shotgun (WGS) entry which is preliminary data.</text>
</comment>
<name>A0ACC0DBF7_9PEZI</name>
<sequence length="694" mass="75528">MGLRSVLVAGVALFGSLTHAASSFSPARPPAIPLAVKGPYLNSWLHVGSDGGNGGLLYGEWPSFWNSQNTGWAGFIRVDGSTYNWMGAPSGGVATVDQTDFSYTSTRSIFIMNVDNKVEMNITFLTPVTPNDLRRQSLVFSYLEVAVTSLDGASHDVQLYADVSAEWASGDLNAVITWEYNTADGVAYHQFQRQDQEEITESNQQANWGTWFWSTSDEDNLSYQSGADSDVRGAFISNGVLPNTADTNYRAVNSDWPVFGFANDLGSVGSEAVSTLYSIGMTQGGAISLLGEGADLTTYPALWNDYFDNDIDAMTFFYTDYSESTTLATELDNKVATDSIAAAGQNYLTLTSLSVRQTFGALQFTGTDSDPLVFLKEISSNSDIQTVDVIFPAIPLILYTNPDILNYLLKPLFLNQENGHYPNTNAIHDLGTFPLAKGYPDGTDEPQPLEECGNMIIMVLAYAQRTNDDAYLTQHYPILKQWAGYLVDEALIPADQISTDDFAGSLANQTNLALKGIIGLRAMAEIAERTGNADDAQSFGDTATSYISQWQGFGVNSAADPPHATLSYNDPDSHGLLYNLYANSLLGFGAEFVPQSVYDMQSNFYPTQALDYGVPLDTRHTYTKTDWMLWCASIASVETRDKFLQLIAGWIDSTPTNMALTDLYDAVTGNYPDGLAFTARPVAGGHFSILALPS</sequence>
<reference evidence="1 2" key="1">
    <citation type="journal article" date="2022" name="New Phytol.">
        <title>Ecological generalism drives hyperdiversity of secondary metabolite gene clusters in xylarialean endophytes.</title>
        <authorList>
            <person name="Franco M.E.E."/>
            <person name="Wisecaver J.H."/>
            <person name="Arnold A.E."/>
            <person name="Ju Y.M."/>
            <person name="Slot J.C."/>
            <person name="Ahrendt S."/>
            <person name="Moore L.P."/>
            <person name="Eastman K.E."/>
            <person name="Scott K."/>
            <person name="Konkel Z."/>
            <person name="Mondo S.J."/>
            <person name="Kuo A."/>
            <person name="Hayes R.D."/>
            <person name="Haridas S."/>
            <person name="Andreopoulos B."/>
            <person name="Riley R."/>
            <person name="LaButti K."/>
            <person name="Pangilinan J."/>
            <person name="Lipzen A."/>
            <person name="Amirebrahimi M."/>
            <person name="Yan J."/>
            <person name="Adam C."/>
            <person name="Keymanesh K."/>
            <person name="Ng V."/>
            <person name="Louie K."/>
            <person name="Northen T."/>
            <person name="Drula E."/>
            <person name="Henrissat B."/>
            <person name="Hsieh H.M."/>
            <person name="Youens-Clark K."/>
            <person name="Lutzoni F."/>
            <person name="Miadlikowska J."/>
            <person name="Eastwood D.C."/>
            <person name="Hamelin R.C."/>
            <person name="Grigoriev I.V."/>
            <person name="U'Ren J.M."/>
        </authorList>
    </citation>
    <scope>NUCLEOTIDE SEQUENCE [LARGE SCALE GENOMIC DNA]</scope>
    <source>
        <strain evidence="1 2">ER1909</strain>
    </source>
</reference>
<keyword evidence="2" id="KW-1185">Reference proteome</keyword>
<protein>
    <submittedName>
        <fullName evidence="1">Glutaminase A</fullName>
    </submittedName>
</protein>
<accession>A0ACC0DBF7</accession>